<sequence>AGPTLPSPGDPLSPGGPCSPLAPGWP</sequence>
<evidence type="ECO:0000256" key="1">
    <source>
        <dbReference type="SAM" id="MobiDB-lite"/>
    </source>
</evidence>
<proteinExistence type="predicted"/>
<protein>
    <submittedName>
        <fullName evidence="2">Chromosome undetermined SCAF12015, whole genome shotgun sequence</fullName>
    </submittedName>
</protein>
<feature type="non-terminal residue" evidence="2">
    <location>
        <position position="1"/>
    </location>
</feature>
<dbReference type="AlphaFoldDB" id="Q4SYN2"/>
<dbReference type="KEGG" id="tng:GSTEN00010244G001"/>
<evidence type="ECO:0000313" key="2">
    <source>
        <dbReference type="EMBL" id="CAF94250.1"/>
    </source>
</evidence>
<gene>
    <name evidence="2" type="ORF">GSTENG00010244001</name>
</gene>
<feature type="region of interest" description="Disordered" evidence="1">
    <location>
        <begin position="1"/>
        <end position="26"/>
    </location>
</feature>
<reference evidence="2" key="2">
    <citation type="submission" date="2004-02" db="EMBL/GenBank/DDBJ databases">
        <authorList>
            <consortium name="Genoscope"/>
            <consortium name="Whitehead Institute Centre for Genome Research"/>
        </authorList>
    </citation>
    <scope>NUCLEOTIDE SEQUENCE</scope>
</reference>
<feature type="compositionally biased region" description="Pro residues" evidence="1">
    <location>
        <begin position="1"/>
        <end position="11"/>
    </location>
</feature>
<accession>Q4SYN2</accession>
<dbReference type="EMBL" id="CAAE01012015">
    <property type="protein sequence ID" value="CAF94250.1"/>
    <property type="molecule type" value="Genomic_DNA"/>
</dbReference>
<name>Q4SYN2_TETNG</name>
<organism evidence="2">
    <name type="scientific">Tetraodon nigroviridis</name>
    <name type="common">Spotted green pufferfish</name>
    <name type="synonym">Chelonodon nigroviridis</name>
    <dbReference type="NCBI Taxonomy" id="99883"/>
    <lineage>
        <taxon>Eukaryota</taxon>
        <taxon>Metazoa</taxon>
        <taxon>Chordata</taxon>
        <taxon>Craniata</taxon>
        <taxon>Vertebrata</taxon>
        <taxon>Euteleostomi</taxon>
        <taxon>Actinopterygii</taxon>
        <taxon>Neopterygii</taxon>
        <taxon>Teleostei</taxon>
        <taxon>Neoteleostei</taxon>
        <taxon>Acanthomorphata</taxon>
        <taxon>Eupercaria</taxon>
        <taxon>Tetraodontiformes</taxon>
        <taxon>Tetradontoidea</taxon>
        <taxon>Tetraodontidae</taxon>
        <taxon>Tetraodon</taxon>
    </lineage>
</organism>
<reference evidence="2" key="1">
    <citation type="journal article" date="2004" name="Nature">
        <title>Genome duplication in the teleost fish Tetraodon nigroviridis reveals the early vertebrate proto-karyotype.</title>
        <authorList>
            <person name="Jaillon O."/>
            <person name="Aury J.-M."/>
            <person name="Brunet F."/>
            <person name="Petit J.-L."/>
            <person name="Stange-Thomann N."/>
            <person name="Mauceli E."/>
            <person name="Bouneau L."/>
            <person name="Fischer C."/>
            <person name="Ozouf-Costaz C."/>
            <person name="Bernot A."/>
            <person name="Nicaud S."/>
            <person name="Jaffe D."/>
            <person name="Fisher S."/>
            <person name="Lutfalla G."/>
            <person name="Dossat C."/>
            <person name="Segurens B."/>
            <person name="Dasilva C."/>
            <person name="Salanoubat M."/>
            <person name="Levy M."/>
            <person name="Boudet N."/>
            <person name="Castellano S."/>
            <person name="Anthouard V."/>
            <person name="Jubin C."/>
            <person name="Castelli V."/>
            <person name="Katinka M."/>
            <person name="Vacherie B."/>
            <person name="Biemont C."/>
            <person name="Skalli Z."/>
            <person name="Cattolico L."/>
            <person name="Poulain J."/>
            <person name="De Berardinis V."/>
            <person name="Cruaud C."/>
            <person name="Duprat S."/>
            <person name="Brottier P."/>
            <person name="Coutanceau J.-P."/>
            <person name="Gouzy J."/>
            <person name="Parra G."/>
            <person name="Lardier G."/>
            <person name="Chapple C."/>
            <person name="McKernan K.J."/>
            <person name="McEwan P."/>
            <person name="Bosak S."/>
            <person name="Kellis M."/>
            <person name="Volff J.-N."/>
            <person name="Guigo R."/>
            <person name="Zody M.C."/>
            <person name="Mesirov J."/>
            <person name="Lindblad-Toh K."/>
            <person name="Birren B."/>
            <person name="Nusbaum C."/>
            <person name="Kahn D."/>
            <person name="Robinson-Rechavi M."/>
            <person name="Laudet V."/>
            <person name="Schachter V."/>
            <person name="Quetier F."/>
            <person name="Saurin W."/>
            <person name="Scarpelli C."/>
            <person name="Wincker P."/>
            <person name="Lander E.S."/>
            <person name="Weissenbach J."/>
            <person name="Roest Crollius H."/>
        </authorList>
    </citation>
    <scope>NUCLEOTIDE SEQUENCE [LARGE SCALE GENOMIC DNA]</scope>
</reference>
<feature type="compositionally biased region" description="Low complexity" evidence="1">
    <location>
        <begin position="12"/>
        <end position="26"/>
    </location>
</feature>